<evidence type="ECO:0000313" key="2">
    <source>
        <dbReference type="EMBL" id="MFC5642315.1"/>
    </source>
</evidence>
<feature type="region of interest" description="Disordered" evidence="1">
    <location>
        <begin position="46"/>
        <end position="70"/>
    </location>
</feature>
<dbReference type="EMBL" id="JBHSOC010000018">
    <property type="protein sequence ID" value="MFC5642315.1"/>
    <property type="molecule type" value="Genomic_DNA"/>
</dbReference>
<accession>A0ABW0V8V8</accession>
<keyword evidence="3" id="KW-1185">Reference proteome</keyword>
<sequence>MGELLSDLINLAVVLLHELPSVLWWLDHAVMLLRCRWAARTGAVRESRARRRAARRLPSGGGPVDDDPGA</sequence>
<comment type="caution">
    <text evidence="2">The sequence shown here is derived from an EMBL/GenBank/DDBJ whole genome shotgun (WGS) entry which is preliminary data.</text>
</comment>
<evidence type="ECO:0000256" key="1">
    <source>
        <dbReference type="SAM" id="MobiDB-lite"/>
    </source>
</evidence>
<gene>
    <name evidence="2" type="ORF">ACFPZF_13265</name>
</gene>
<dbReference type="Proteomes" id="UP001596066">
    <property type="component" value="Unassembled WGS sequence"/>
</dbReference>
<protein>
    <submittedName>
        <fullName evidence="2">Uncharacterized protein</fullName>
    </submittedName>
</protein>
<proteinExistence type="predicted"/>
<dbReference type="RefSeq" id="WP_346147565.1">
    <property type="nucleotide sequence ID" value="NZ_BAAAUA010000037.1"/>
</dbReference>
<name>A0ABW0V8V8_9ACTN</name>
<evidence type="ECO:0000313" key="3">
    <source>
        <dbReference type="Proteomes" id="UP001596066"/>
    </source>
</evidence>
<reference evidence="3" key="1">
    <citation type="journal article" date="2019" name="Int. J. Syst. Evol. Microbiol.">
        <title>The Global Catalogue of Microorganisms (GCM) 10K type strain sequencing project: providing services to taxonomists for standard genome sequencing and annotation.</title>
        <authorList>
            <consortium name="The Broad Institute Genomics Platform"/>
            <consortium name="The Broad Institute Genome Sequencing Center for Infectious Disease"/>
            <person name="Wu L."/>
            <person name="Ma J."/>
        </authorList>
    </citation>
    <scope>NUCLEOTIDE SEQUENCE [LARGE SCALE GENOMIC DNA]</scope>
    <source>
        <strain evidence="3">CGMCC 4.1622</strain>
    </source>
</reference>
<organism evidence="2 3">
    <name type="scientific">Kitasatospora cinereorecta</name>
    <dbReference type="NCBI Taxonomy" id="285560"/>
    <lineage>
        <taxon>Bacteria</taxon>
        <taxon>Bacillati</taxon>
        <taxon>Actinomycetota</taxon>
        <taxon>Actinomycetes</taxon>
        <taxon>Kitasatosporales</taxon>
        <taxon>Streptomycetaceae</taxon>
        <taxon>Kitasatospora</taxon>
    </lineage>
</organism>